<feature type="transmembrane region" description="Helical" evidence="1">
    <location>
        <begin position="181"/>
        <end position="204"/>
    </location>
</feature>
<evidence type="ECO:0000256" key="1">
    <source>
        <dbReference type="SAM" id="Phobius"/>
    </source>
</evidence>
<dbReference type="GO" id="GO:0051285">
    <property type="term" value="C:cell cortex of cell tip"/>
    <property type="evidence" value="ECO:0007669"/>
    <property type="project" value="TreeGrafter"/>
</dbReference>
<name>A0AAQ3LWU8_9PEZI</name>
<dbReference type="PANTHER" id="PTHR28019:SF7">
    <property type="entry name" value="SUR7 PROTEIN"/>
    <property type="match status" value="1"/>
</dbReference>
<feature type="transmembrane region" description="Helical" evidence="1">
    <location>
        <begin position="216"/>
        <end position="239"/>
    </location>
</feature>
<gene>
    <name evidence="3" type="ORF">R9X50_00009800</name>
</gene>
<dbReference type="GO" id="GO:0031505">
    <property type="term" value="P:fungal-type cell wall organization"/>
    <property type="evidence" value="ECO:0007669"/>
    <property type="project" value="TreeGrafter"/>
</dbReference>
<dbReference type="AlphaFoldDB" id="A0AAQ3LWU8"/>
<dbReference type="InterPro" id="IPR009571">
    <property type="entry name" value="SUR7/Rim9-like_fungi"/>
</dbReference>
<feature type="chain" id="PRO_5042966156" description="Integral membrane protein-like protein" evidence="2">
    <location>
        <begin position="20"/>
        <end position="295"/>
    </location>
</feature>
<reference evidence="3 4" key="1">
    <citation type="submission" date="2023-11" db="EMBL/GenBank/DDBJ databases">
        <title>An acidophilic fungus is an integral part of prey digestion in a carnivorous sundew plant.</title>
        <authorList>
            <person name="Tsai I.J."/>
        </authorList>
    </citation>
    <scope>NUCLEOTIDE SEQUENCE [LARGE SCALE GENOMIC DNA]</scope>
    <source>
        <strain evidence="3">169a</strain>
    </source>
</reference>
<keyword evidence="1" id="KW-1133">Transmembrane helix</keyword>
<dbReference type="Proteomes" id="UP001303373">
    <property type="component" value="Chromosome 1"/>
</dbReference>
<keyword evidence="1" id="KW-0812">Transmembrane</keyword>
<evidence type="ECO:0008006" key="5">
    <source>
        <dbReference type="Google" id="ProtNLM"/>
    </source>
</evidence>
<keyword evidence="2" id="KW-0732">Signal</keyword>
<dbReference type="Pfam" id="PF06687">
    <property type="entry name" value="SUR7"/>
    <property type="match status" value="1"/>
</dbReference>
<organism evidence="3 4">
    <name type="scientific">Acrodontium crateriforme</name>
    <dbReference type="NCBI Taxonomy" id="150365"/>
    <lineage>
        <taxon>Eukaryota</taxon>
        <taxon>Fungi</taxon>
        <taxon>Dikarya</taxon>
        <taxon>Ascomycota</taxon>
        <taxon>Pezizomycotina</taxon>
        <taxon>Dothideomycetes</taxon>
        <taxon>Dothideomycetidae</taxon>
        <taxon>Mycosphaerellales</taxon>
        <taxon>Teratosphaeriaceae</taxon>
        <taxon>Acrodontium</taxon>
    </lineage>
</organism>
<sequence length="295" mass="31897">MRFLAIFPALLCAVSLILAFLCLFSGHGTHSFMEDYAIVTLNTSRLGENVFNTSSSSSSNPFTAFLHNVTSTIENDIEDGLNSLAKDLGIHDFYSVHILDFCEGYYTPGAVPNATLSKSAISKNVTKCSNATAIYNFNPHQTLQQELDNSGHSNINITALGWPNEIDTAIRDLRVAAKAMFVLYCIGIALVFIAFSFAALGICFDGRLNASVNILVDWLAFVTLGIASAIATAIAVKASDVINDHGSEAGLHADKGTKFMILTWVATGLMFVTSLIWCFVCVKGRKRTSSKKLSD</sequence>
<keyword evidence="4" id="KW-1185">Reference proteome</keyword>
<keyword evidence="1" id="KW-0472">Membrane</keyword>
<accession>A0AAQ3LWU8</accession>
<evidence type="ECO:0000313" key="3">
    <source>
        <dbReference type="EMBL" id="WPG97324.1"/>
    </source>
</evidence>
<evidence type="ECO:0000313" key="4">
    <source>
        <dbReference type="Proteomes" id="UP001303373"/>
    </source>
</evidence>
<feature type="transmembrane region" description="Helical" evidence="1">
    <location>
        <begin position="259"/>
        <end position="282"/>
    </location>
</feature>
<protein>
    <recommendedName>
        <fullName evidence="5">Integral membrane protein-like protein</fullName>
    </recommendedName>
</protein>
<dbReference type="EMBL" id="CP138580">
    <property type="protein sequence ID" value="WPG97324.1"/>
    <property type="molecule type" value="Genomic_DNA"/>
</dbReference>
<evidence type="ECO:0000256" key="2">
    <source>
        <dbReference type="SAM" id="SignalP"/>
    </source>
</evidence>
<proteinExistence type="predicted"/>
<dbReference type="InterPro" id="IPR052413">
    <property type="entry name" value="SUR7_domain"/>
</dbReference>
<dbReference type="GO" id="GO:0005886">
    <property type="term" value="C:plasma membrane"/>
    <property type="evidence" value="ECO:0007669"/>
    <property type="project" value="InterPro"/>
</dbReference>
<feature type="signal peptide" evidence="2">
    <location>
        <begin position="1"/>
        <end position="19"/>
    </location>
</feature>
<dbReference type="PANTHER" id="PTHR28019">
    <property type="entry name" value="CELL MEMBRANE PROTEIN YLR413W-RELATED"/>
    <property type="match status" value="1"/>
</dbReference>